<evidence type="ECO:0000313" key="8">
    <source>
        <dbReference type="EMBL" id="QDK71102.1"/>
    </source>
</evidence>
<dbReference type="PIRSF" id="PIRSF000097">
    <property type="entry name" value="AKR"/>
    <property type="match status" value="1"/>
</dbReference>
<dbReference type="SUPFAM" id="SSF51430">
    <property type="entry name" value="NAD(P)-linked oxidoreductase"/>
    <property type="match status" value="1"/>
</dbReference>
<feature type="active site" description="Proton donor" evidence="4">
    <location>
        <position position="55"/>
    </location>
</feature>
<dbReference type="PANTHER" id="PTHR43827:SF3">
    <property type="entry name" value="NADP-DEPENDENT OXIDOREDUCTASE DOMAIN-CONTAINING PROTEIN"/>
    <property type="match status" value="1"/>
</dbReference>
<dbReference type="OrthoDB" id="9804790at2"/>
<feature type="domain" description="NADP-dependent oxidoreductase" evidence="7">
    <location>
        <begin position="29"/>
        <end position="264"/>
    </location>
</feature>
<dbReference type="FunFam" id="3.20.20.100:FF:000002">
    <property type="entry name" value="2,5-diketo-D-gluconic acid reductase A"/>
    <property type="match status" value="1"/>
</dbReference>
<evidence type="ECO:0000256" key="2">
    <source>
        <dbReference type="ARBA" id="ARBA00022857"/>
    </source>
</evidence>
<evidence type="ECO:0000256" key="3">
    <source>
        <dbReference type="ARBA" id="ARBA00023002"/>
    </source>
</evidence>
<dbReference type="PROSITE" id="PS00063">
    <property type="entry name" value="ALDOKETO_REDUCTASE_3"/>
    <property type="match status" value="1"/>
</dbReference>
<dbReference type="InterPro" id="IPR020471">
    <property type="entry name" value="AKR"/>
</dbReference>
<proteinExistence type="inferred from homology"/>
<evidence type="ECO:0000313" key="9">
    <source>
        <dbReference type="Proteomes" id="UP000315128"/>
    </source>
</evidence>
<evidence type="ECO:0000256" key="5">
    <source>
        <dbReference type="PIRSR" id="PIRSR000097-2"/>
    </source>
</evidence>
<dbReference type="CDD" id="cd19071">
    <property type="entry name" value="AKR_AKR1-5-like"/>
    <property type="match status" value="1"/>
</dbReference>
<keyword evidence="3" id="KW-0560">Oxidoreductase</keyword>
<dbReference type="EMBL" id="CP041356">
    <property type="protein sequence ID" value="QDK71102.1"/>
    <property type="molecule type" value="Genomic_DNA"/>
</dbReference>
<sequence>MNKNYGKKFVTLNNGIKMPVLGFGSVLETDVSDFNAVYNSAWNMGYRLFDTASSYGNQIALGNWLQTLECNREEYWLTSKIAQDEQGYEQTLSAFQKTLKELQTDYLDLYLIHWPKEKTFFETWKALEELYDDGLVRAIGVSNFEPNHIDRLLTRARIMPAVDQLETHPYFSNHVTHNYLQKLGIQLQAWSPLGHGGQELNDSKIIELAQKYHKSAGQIILRWLVQKEIAVIPKSTNFARQEQNISIFDWSLTPTDEQIIDKLQKGERVMGAPDANYTEDRW</sequence>
<feature type="binding site" evidence="5">
    <location>
        <position position="113"/>
    </location>
    <ligand>
        <name>substrate</name>
    </ligand>
</feature>
<dbReference type="Pfam" id="PF00248">
    <property type="entry name" value="Aldo_ket_red"/>
    <property type="match status" value="1"/>
</dbReference>
<protein>
    <submittedName>
        <fullName evidence="8">Aldo/keto reductase</fullName>
    </submittedName>
</protein>
<name>A0A514Z959_9LACT</name>
<dbReference type="InterPro" id="IPR018170">
    <property type="entry name" value="Aldo/ket_reductase_CS"/>
</dbReference>
<dbReference type="PRINTS" id="PR00069">
    <property type="entry name" value="ALDKETRDTASE"/>
</dbReference>
<feature type="site" description="Lowers pKa of active site Tyr" evidence="6">
    <location>
        <position position="80"/>
    </location>
</feature>
<evidence type="ECO:0000256" key="1">
    <source>
        <dbReference type="ARBA" id="ARBA00007905"/>
    </source>
</evidence>
<dbReference type="AlphaFoldDB" id="A0A514Z959"/>
<dbReference type="KEGG" id="lack:FLP15_08000"/>
<keyword evidence="9" id="KW-1185">Reference proteome</keyword>
<comment type="similarity">
    <text evidence="1">Belongs to the aldo/keto reductase family.</text>
</comment>
<reference evidence="8 9" key="1">
    <citation type="submission" date="2019-07" db="EMBL/GenBank/DDBJ databases">
        <title>Genome sequencing of KACC 19320.</title>
        <authorList>
            <person name="Heo J."/>
            <person name="Kim S.-J."/>
            <person name="Kim J.-S."/>
            <person name="Hong S.-B."/>
            <person name="Kwon S.-W."/>
        </authorList>
    </citation>
    <scope>NUCLEOTIDE SEQUENCE [LARGE SCALE GENOMIC DNA]</scope>
    <source>
        <strain evidence="8 9">KACC 19320</strain>
    </source>
</reference>
<dbReference type="InterPro" id="IPR023210">
    <property type="entry name" value="NADP_OxRdtase_dom"/>
</dbReference>
<keyword evidence="2" id="KW-0521">NADP</keyword>
<accession>A0A514Z959</accession>
<evidence type="ECO:0000259" key="7">
    <source>
        <dbReference type="Pfam" id="PF00248"/>
    </source>
</evidence>
<dbReference type="InterPro" id="IPR036812">
    <property type="entry name" value="NAD(P)_OxRdtase_dom_sf"/>
</dbReference>
<evidence type="ECO:0000256" key="4">
    <source>
        <dbReference type="PIRSR" id="PIRSR000097-1"/>
    </source>
</evidence>
<dbReference type="PROSITE" id="PS00798">
    <property type="entry name" value="ALDOKETO_REDUCTASE_1"/>
    <property type="match status" value="1"/>
</dbReference>
<dbReference type="GO" id="GO:0016616">
    <property type="term" value="F:oxidoreductase activity, acting on the CH-OH group of donors, NAD or NADP as acceptor"/>
    <property type="evidence" value="ECO:0007669"/>
    <property type="project" value="UniProtKB-ARBA"/>
</dbReference>
<dbReference type="Proteomes" id="UP000315128">
    <property type="component" value="Chromosome"/>
</dbReference>
<dbReference type="PANTHER" id="PTHR43827">
    <property type="entry name" value="2,5-DIKETO-D-GLUCONIC ACID REDUCTASE"/>
    <property type="match status" value="1"/>
</dbReference>
<organism evidence="8 9">
    <name type="scientific">Lactococcus protaetiae</name>
    <dbReference type="NCBI Taxonomy" id="2592653"/>
    <lineage>
        <taxon>Bacteria</taxon>
        <taxon>Bacillati</taxon>
        <taxon>Bacillota</taxon>
        <taxon>Bacilli</taxon>
        <taxon>Lactobacillales</taxon>
        <taxon>Streptococcaceae</taxon>
        <taxon>Lactococcus</taxon>
    </lineage>
</organism>
<dbReference type="PROSITE" id="PS00062">
    <property type="entry name" value="ALDOKETO_REDUCTASE_2"/>
    <property type="match status" value="1"/>
</dbReference>
<gene>
    <name evidence="8" type="ORF">FLP15_08000</name>
</gene>
<dbReference type="Gene3D" id="3.20.20.100">
    <property type="entry name" value="NADP-dependent oxidoreductase domain"/>
    <property type="match status" value="1"/>
</dbReference>
<evidence type="ECO:0000256" key="6">
    <source>
        <dbReference type="PIRSR" id="PIRSR000097-3"/>
    </source>
</evidence>
<dbReference type="RefSeq" id="WP_142766668.1">
    <property type="nucleotide sequence ID" value="NZ_CP041356.1"/>
</dbReference>